<protein>
    <submittedName>
        <fullName evidence="2">Uncharacterized protein</fullName>
    </submittedName>
</protein>
<dbReference type="Proteomes" id="UP001630127">
    <property type="component" value="Unassembled WGS sequence"/>
</dbReference>
<evidence type="ECO:0000313" key="2">
    <source>
        <dbReference type="EMBL" id="KAL3497632.1"/>
    </source>
</evidence>
<accession>A0ABD2XTQ6</accession>
<organism evidence="2 3">
    <name type="scientific">Cinchona calisaya</name>
    <dbReference type="NCBI Taxonomy" id="153742"/>
    <lineage>
        <taxon>Eukaryota</taxon>
        <taxon>Viridiplantae</taxon>
        <taxon>Streptophyta</taxon>
        <taxon>Embryophyta</taxon>
        <taxon>Tracheophyta</taxon>
        <taxon>Spermatophyta</taxon>
        <taxon>Magnoliopsida</taxon>
        <taxon>eudicotyledons</taxon>
        <taxon>Gunneridae</taxon>
        <taxon>Pentapetalae</taxon>
        <taxon>asterids</taxon>
        <taxon>lamiids</taxon>
        <taxon>Gentianales</taxon>
        <taxon>Rubiaceae</taxon>
        <taxon>Cinchonoideae</taxon>
        <taxon>Cinchoneae</taxon>
        <taxon>Cinchona</taxon>
    </lineage>
</organism>
<sequence length="93" mass="10218">MEVVSSTIEGGVAAGENQKEGSGKEVIRVERELLECSGALVWKGVSSDTVKEGPIDGETDLILHEKKEGHNKDEILRIEDAIECRDQQKGTRR</sequence>
<keyword evidence="3" id="KW-1185">Reference proteome</keyword>
<reference evidence="2 3" key="1">
    <citation type="submission" date="2024-11" db="EMBL/GenBank/DDBJ databases">
        <title>A near-complete genome assembly of Cinchona calisaya.</title>
        <authorList>
            <person name="Lian D.C."/>
            <person name="Zhao X.W."/>
            <person name="Wei L."/>
        </authorList>
    </citation>
    <scope>NUCLEOTIDE SEQUENCE [LARGE SCALE GENOMIC DNA]</scope>
    <source>
        <tissue evidence="2">Nenye</tissue>
    </source>
</reference>
<gene>
    <name evidence="2" type="ORF">ACH5RR_040364</name>
</gene>
<feature type="region of interest" description="Disordered" evidence="1">
    <location>
        <begin position="1"/>
        <end position="23"/>
    </location>
</feature>
<evidence type="ECO:0000256" key="1">
    <source>
        <dbReference type="SAM" id="MobiDB-lite"/>
    </source>
</evidence>
<proteinExistence type="predicted"/>
<comment type="caution">
    <text evidence="2">The sequence shown here is derived from an EMBL/GenBank/DDBJ whole genome shotgun (WGS) entry which is preliminary data.</text>
</comment>
<evidence type="ECO:0000313" key="3">
    <source>
        <dbReference type="Proteomes" id="UP001630127"/>
    </source>
</evidence>
<dbReference type="EMBL" id="JBJUIK010000017">
    <property type="protein sequence ID" value="KAL3497632.1"/>
    <property type="molecule type" value="Genomic_DNA"/>
</dbReference>
<dbReference type="AlphaFoldDB" id="A0ABD2XTQ6"/>
<name>A0ABD2XTQ6_9GENT</name>